<protein>
    <submittedName>
        <fullName evidence="1">Uncharacterized protein</fullName>
    </submittedName>
</protein>
<evidence type="ECO:0000313" key="2">
    <source>
        <dbReference type="Proteomes" id="UP000266272"/>
    </source>
</evidence>
<dbReference type="Proteomes" id="UP000266272">
    <property type="component" value="Unassembled WGS sequence"/>
</dbReference>
<gene>
    <name evidence="1" type="ORF">TARUN_155</name>
</gene>
<proteinExistence type="predicted"/>
<dbReference type="EMBL" id="PXOA01000010">
    <property type="protein sequence ID" value="RFU82075.1"/>
    <property type="molecule type" value="Genomic_DNA"/>
</dbReference>
<evidence type="ECO:0000313" key="1">
    <source>
        <dbReference type="EMBL" id="RFU82075.1"/>
    </source>
</evidence>
<organism evidence="1 2">
    <name type="scientific">Trichoderma arundinaceum</name>
    <dbReference type="NCBI Taxonomy" id="490622"/>
    <lineage>
        <taxon>Eukaryota</taxon>
        <taxon>Fungi</taxon>
        <taxon>Dikarya</taxon>
        <taxon>Ascomycota</taxon>
        <taxon>Pezizomycotina</taxon>
        <taxon>Sordariomycetes</taxon>
        <taxon>Hypocreomycetidae</taxon>
        <taxon>Hypocreales</taxon>
        <taxon>Hypocreaceae</taxon>
        <taxon>Trichoderma</taxon>
    </lineage>
</organism>
<comment type="caution">
    <text evidence="1">The sequence shown here is derived from an EMBL/GenBank/DDBJ whole genome shotgun (WGS) entry which is preliminary data.</text>
</comment>
<sequence>MALADERQPWDCQHGSPIGLHSVTPPALGLVKRQIEASRNKKSAAQIARATPLCRFEFSARFPSPKAAGSNDSFGRLFVCAARERAAVADCVLRVALGVETNGAQR</sequence>
<keyword evidence="2" id="KW-1185">Reference proteome</keyword>
<name>A0A395P139_TRIAR</name>
<dbReference type="AlphaFoldDB" id="A0A395P139"/>
<reference evidence="1 2" key="1">
    <citation type="journal article" date="2018" name="PLoS Pathog.">
        <title>Evolution of structural diversity of trichothecenes, a family of toxins produced by plant pathogenic and entomopathogenic fungi.</title>
        <authorList>
            <person name="Proctor R.H."/>
            <person name="McCormick S.P."/>
            <person name="Kim H.S."/>
            <person name="Cardoza R.E."/>
            <person name="Stanley A.M."/>
            <person name="Lindo L."/>
            <person name="Kelly A."/>
            <person name="Brown D.W."/>
            <person name="Lee T."/>
            <person name="Vaughan M.M."/>
            <person name="Alexander N.J."/>
            <person name="Busman M."/>
            <person name="Gutierrez S."/>
        </authorList>
    </citation>
    <scope>NUCLEOTIDE SEQUENCE [LARGE SCALE GENOMIC DNA]</scope>
    <source>
        <strain evidence="1 2">IBT 40837</strain>
    </source>
</reference>
<accession>A0A395P139</accession>